<sequence length="159" mass="17269">MKPSPLLFDGKHAVKCELASEVLRSSGTLRLRVMGWSMLPAVWPGDTLVIERIESGGVSEGDIVLFARDRRLFAHRVLAKGSPAGDSTILTRGDAMPQPDPPVGDRDLLGRVVFILRDGKCIEPSKTPRFSERALSAVVRNSEIAARVVVGVHGMRQTS</sequence>
<dbReference type="InterPro" id="IPR036286">
    <property type="entry name" value="LexA/Signal_pep-like_sf"/>
</dbReference>
<dbReference type="Pfam" id="PF00717">
    <property type="entry name" value="Peptidase_S24"/>
    <property type="match status" value="1"/>
</dbReference>
<dbReference type="CDD" id="cd06462">
    <property type="entry name" value="Peptidase_S24_S26"/>
    <property type="match status" value="1"/>
</dbReference>
<evidence type="ECO:0000313" key="2">
    <source>
        <dbReference type="EMBL" id="SPF35156.1"/>
    </source>
</evidence>
<dbReference type="InterPro" id="IPR015927">
    <property type="entry name" value="Peptidase_S24_S26A/B/C"/>
</dbReference>
<dbReference type="SUPFAM" id="SSF51306">
    <property type="entry name" value="LexA/Signal peptidase"/>
    <property type="match status" value="1"/>
</dbReference>
<accession>A0A2U3K690</accession>
<evidence type="ECO:0000313" key="3">
    <source>
        <dbReference type="Proteomes" id="UP000238701"/>
    </source>
</evidence>
<dbReference type="OrthoDB" id="1467636at2"/>
<dbReference type="AlphaFoldDB" id="A0A2U3K690"/>
<dbReference type="Proteomes" id="UP000238701">
    <property type="component" value="Unassembled WGS sequence"/>
</dbReference>
<name>A0A2U3K690_9BACT</name>
<proteinExistence type="predicted"/>
<feature type="domain" description="Peptidase S24/S26A/S26B/S26C" evidence="1">
    <location>
        <begin position="16"/>
        <end position="79"/>
    </location>
</feature>
<protein>
    <submittedName>
        <fullName evidence="2">Putative Peptidase S24/S26A/S26B, conserved region</fullName>
    </submittedName>
</protein>
<dbReference type="Gene3D" id="2.10.109.10">
    <property type="entry name" value="Umud Fragment, subunit A"/>
    <property type="match status" value="1"/>
</dbReference>
<evidence type="ECO:0000259" key="1">
    <source>
        <dbReference type="Pfam" id="PF00717"/>
    </source>
</evidence>
<gene>
    <name evidence="2" type="ORF">SBA1_140046</name>
</gene>
<organism evidence="2 3">
    <name type="scientific">Candidatus Sulfotelmatobacter kueseliae</name>
    <dbReference type="NCBI Taxonomy" id="2042962"/>
    <lineage>
        <taxon>Bacteria</taxon>
        <taxon>Pseudomonadati</taxon>
        <taxon>Acidobacteriota</taxon>
        <taxon>Terriglobia</taxon>
        <taxon>Terriglobales</taxon>
        <taxon>Candidatus Korobacteraceae</taxon>
        <taxon>Candidatus Sulfotelmatobacter</taxon>
    </lineage>
</organism>
<dbReference type="EMBL" id="OMOD01000046">
    <property type="protein sequence ID" value="SPF35156.1"/>
    <property type="molecule type" value="Genomic_DNA"/>
</dbReference>
<reference evidence="3" key="1">
    <citation type="submission" date="2018-02" db="EMBL/GenBank/DDBJ databases">
        <authorList>
            <person name="Hausmann B."/>
        </authorList>
    </citation>
    <scope>NUCLEOTIDE SEQUENCE [LARGE SCALE GENOMIC DNA]</scope>
    <source>
        <strain evidence="3">Peat soil MAG SbA1</strain>
    </source>
</reference>